<reference evidence="2 3" key="1">
    <citation type="submission" date="2019-08" db="EMBL/GenBank/DDBJ databases">
        <title>Prosopis cineraria nodule microbiome.</title>
        <authorList>
            <person name="Ali R."/>
            <person name="Chaluvadi S.R."/>
            <person name="Wang X."/>
        </authorList>
    </citation>
    <scope>NUCLEOTIDE SEQUENCE [LARGE SCALE GENOMIC DNA]</scope>
    <source>
        <strain evidence="2 3">BG7</strain>
        <plasmid evidence="2 3">unnamed</plasmid>
    </source>
</reference>
<proteinExistence type="predicted"/>
<feature type="domain" description="AAA+ ATPase" evidence="1">
    <location>
        <begin position="241"/>
        <end position="379"/>
    </location>
</feature>
<name>A0A5Q0CCF3_9HYPH</name>
<dbReference type="GO" id="GO:0016887">
    <property type="term" value="F:ATP hydrolysis activity"/>
    <property type="evidence" value="ECO:0007669"/>
    <property type="project" value="InterPro"/>
</dbReference>
<dbReference type="InterPro" id="IPR037219">
    <property type="entry name" value="Peptidase_M41-like"/>
</dbReference>
<dbReference type="CDD" id="cd19481">
    <property type="entry name" value="RecA-like_protease"/>
    <property type="match status" value="1"/>
</dbReference>
<dbReference type="SUPFAM" id="SSF52540">
    <property type="entry name" value="P-loop containing nucleoside triphosphate hydrolases"/>
    <property type="match status" value="1"/>
</dbReference>
<dbReference type="PANTHER" id="PTHR23076">
    <property type="entry name" value="METALLOPROTEASE M41 FTSH"/>
    <property type="match status" value="1"/>
</dbReference>
<dbReference type="RefSeq" id="WP_153273499.1">
    <property type="nucleotide sequence ID" value="NZ_CP043499.1"/>
</dbReference>
<evidence type="ECO:0000259" key="1">
    <source>
        <dbReference type="SMART" id="SM00382"/>
    </source>
</evidence>
<dbReference type="Gene3D" id="1.20.58.760">
    <property type="entry name" value="Peptidase M41"/>
    <property type="match status" value="1"/>
</dbReference>
<dbReference type="InterPro" id="IPR027417">
    <property type="entry name" value="P-loop_NTPase"/>
</dbReference>
<dbReference type="InterPro" id="IPR000642">
    <property type="entry name" value="Peptidase_M41"/>
</dbReference>
<dbReference type="AlphaFoldDB" id="A0A5Q0CCF3"/>
<dbReference type="OrthoDB" id="9809379at2"/>
<keyword evidence="2" id="KW-0614">Plasmid</keyword>
<dbReference type="GO" id="GO:0005524">
    <property type="term" value="F:ATP binding"/>
    <property type="evidence" value="ECO:0007669"/>
    <property type="project" value="InterPro"/>
</dbReference>
<dbReference type="Gene3D" id="1.10.8.60">
    <property type="match status" value="1"/>
</dbReference>
<dbReference type="Pfam" id="PF00004">
    <property type="entry name" value="AAA"/>
    <property type="match status" value="1"/>
</dbReference>
<dbReference type="GO" id="GO:0004222">
    <property type="term" value="F:metalloendopeptidase activity"/>
    <property type="evidence" value="ECO:0007669"/>
    <property type="project" value="InterPro"/>
</dbReference>
<keyword evidence="3" id="KW-1185">Reference proteome</keyword>
<dbReference type="Pfam" id="PF01434">
    <property type="entry name" value="Peptidase_M41"/>
    <property type="match status" value="1"/>
</dbReference>
<dbReference type="PANTHER" id="PTHR23076:SF97">
    <property type="entry name" value="ATP-DEPENDENT ZINC METALLOPROTEASE YME1L1"/>
    <property type="match status" value="1"/>
</dbReference>
<gene>
    <name evidence="2" type="ORF">FZ934_25180</name>
</gene>
<dbReference type="GO" id="GO:0030163">
    <property type="term" value="P:protein catabolic process"/>
    <property type="evidence" value="ECO:0007669"/>
    <property type="project" value="TreeGrafter"/>
</dbReference>
<dbReference type="KEGG" id="rgr:FZ934_25180"/>
<accession>A0A5Q0CCF3</accession>
<dbReference type="EMBL" id="CP043499">
    <property type="protein sequence ID" value="QFY63538.1"/>
    <property type="molecule type" value="Genomic_DNA"/>
</dbReference>
<dbReference type="GO" id="GO:0004176">
    <property type="term" value="F:ATP-dependent peptidase activity"/>
    <property type="evidence" value="ECO:0007669"/>
    <property type="project" value="InterPro"/>
</dbReference>
<dbReference type="SMART" id="SM00382">
    <property type="entry name" value="AAA"/>
    <property type="match status" value="1"/>
</dbReference>
<dbReference type="Proteomes" id="UP000326881">
    <property type="component" value="Plasmid unnamed"/>
</dbReference>
<sequence length="650" mass="71676">MPIKQSGKRLRVPWRGVADDKELPLTLPVYMAYCAVAGSLRPWNRLGTKSIITLVTSGDFYFPVFAEAARFFASQIWQAQMFHGNVMEWSDKNNFRHQAEALRDERAILFAPASYELQDDDRLLSDAVVQLGPRTSRHAEAALRRAGLPVSRESVEMLLTEPWSRLSRAFQDRRQPLQALHRLRSLPKPVVVSQPKPVQPLPPRGPTLSDMHGYGSLIEWGYDLAQDIADFKNGIIPWSDVENGVLISGPPGVGKTMFASALANSCSVPVIYGSASRWQEAGALDEHLKAMRASFTEAKEKAPSILFIDEIDVFGNRGEKDRNSAYMRSVITALLQLLDGFERREGVIVLGACNHPDLLDPAIKRAGRLDRHIGVPLPDAAARRRILVFHSGVTLCSADFELFDLATEGLTGADIERIVRDAKRAARRKSERLSSNHIVANLRPLTKLPEAYLRALAVHEAGHAVVSAEVGHSRVSAIKISRHKVEGEIRELGYVEYQPPAPQRRTRVFFENAIATFLGGIAAELEVYGSFTDGAGGADGADLNRATDLATALEGSLGMGYTLVAGAFEQSETSNLRLYLPELRREVHDILETQLARARSIIRAQRPALDAVADRLLEAGELAGDEVFEIIGHHRRSVVSLAKPLLRTAP</sequence>
<evidence type="ECO:0000313" key="3">
    <source>
        <dbReference type="Proteomes" id="UP000326881"/>
    </source>
</evidence>
<dbReference type="SUPFAM" id="SSF140990">
    <property type="entry name" value="FtsH protease domain-like"/>
    <property type="match status" value="1"/>
</dbReference>
<dbReference type="Gene3D" id="3.40.50.300">
    <property type="entry name" value="P-loop containing nucleotide triphosphate hydrolases"/>
    <property type="match status" value="1"/>
</dbReference>
<geneLocation type="plasmid" evidence="2 3">
    <name>unnamed</name>
</geneLocation>
<protein>
    <submittedName>
        <fullName evidence="2">AAA family ATPase</fullName>
    </submittedName>
</protein>
<dbReference type="GO" id="GO:0005886">
    <property type="term" value="C:plasma membrane"/>
    <property type="evidence" value="ECO:0007669"/>
    <property type="project" value="TreeGrafter"/>
</dbReference>
<organism evidence="2 3">
    <name type="scientific">Rhizobium grahamii</name>
    <dbReference type="NCBI Taxonomy" id="1120045"/>
    <lineage>
        <taxon>Bacteria</taxon>
        <taxon>Pseudomonadati</taxon>
        <taxon>Pseudomonadota</taxon>
        <taxon>Alphaproteobacteria</taxon>
        <taxon>Hyphomicrobiales</taxon>
        <taxon>Rhizobiaceae</taxon>
        <taxon>Rhizobium/Agrobacterium group</taxon>
        <taxon>Rhizobium</taxon>
    </lineage>
</organism>
<dbReference type="InterPro" id="IPR003959">
    <property type="entry name" value="ATPase_AAA_core"/>
</dbReference>
<evidence type="ECO:0000313" key="2">
    <source>
        <dbReference type="EMBL" id="QFY63538.1"/>
    </source>
</evidence>
<dbReference type="GO" id="GO:0006508">
    <property type="term" value="P:proteolysis"/>
    <property type="evidence" value="ECO:0007669"/>
    <property type="project" value="InterPro"/>
</dbReference>
<dbReference type="InterPro" id="IPR003593">
    <property type="entry name" value="AAA+_ATPase"/>
</dbReference>